<protein>
    <submittedName>
        <fullName evidence="6">Bifunctional acetate--CoA ligase family protein/GNAT family N-acetyltransferase</fullName>
    </submittedName>
</protein>
<dbReference type="PROSITE" id="PS51186">
    <property type="entry name" value="GNAT"/>
    <property type="match status" value="1"/>
</dbReference>
<gene>
    <name evidence="6" type="ORF">I8E28_08005</name>
</gene>
<comment type="caution">
    <text evidence="6">The sequence shown here is derived from an EMBL/GenBank/DDBJ whole genome shotgun (WGS) entry which is preliminary data.</text>
</comment>
<dbReference type="SMART" id="SM00881">
    <property type="entry name" value="CoA_binding"/>
    <property type="match status" value="1"/>
</dbReference>
<dbReference type="SUPFAM" id="SSF52210">
    <property type="entry name" value="Succinyl-CoA synthetase domains"/>
    <property type="match status" value="2"/>
</dbReference>
<evidence type="ECO:0000256" key="3">
    <source>
        <dbReference type="ARBA" id="ARBA00022840"/>
    </source>
</evidence>
<dbReference type="InterPro" id="IPR013815">
    <property type="entry name" value="ATP_grasp_subdomain_1"/>
</dbReference>
<dbReference type="InterPro" id="IPR016102">
    <property type="entry name" value="Succinyl-CoA_synth-like"/>
</dbReference>
<organism evidence="6 7">
    <name type="scientific">Ramlibacter algicola</name>
    <dbReference type="NCBI Taxonomy" id="2795217"/>
    <lineage>
        <taxon>Bacteria</taxon>
        <taxon>Pseudomonadati</taxon>
        <taxon>Pseudomonadota</taxon>
        <taxon>Betaproteobacteria</taxon>
        <taxon>Burkholderiales</taxon>
        <taxon>Comamonadaceae</taxon>
        <taxon>Ramlibacter</taxon>
    </lineage>
</organism>
<keyword evidence="7" id="KW-1185">Reference proteome</keyword>
<dbReference type="PANTHER" id="PTHR43334:SF1">
    <property type="entry name" value="3-HYDROXYPROPIONATE--COA LIGASE [ADP-FORMING]"/>
    <property type="match status" value="1"/>
</dbReference>
<proteinExistence type="inferred from homology"/>
<comment type="similarity">
    <text evidence="4">In the N-terminal section; belongs to the acetate CoA ligase alpha subunit family.</text>
</comment>
<dbReference type="FunFam" id="3.30.1490.20:FF:000020">
    <property type="entry name" value="Protein lysine acetyltransferase"/>
    <property type="match status" value="1"/>
</dbReference>
<keyword evidence="1 6" id="KW-0436">Ligase</keyword>
<dbReference type="GO" id="GO:0043758">
    <property type="term" value="F:acetate-CoA ligase (ADP-forming) activity"/>
    <property type="evidence" value="ECO:0007669"/>
    <property type="project" value="InterPro"/>
</dbReference>
<dbReference type="Proteomes" id="UP000617041">
    <property type="component" value="Unassembled WGS sequence"/>
</dbReference>
<dbReference type="Pfam" id="PF13607">
    <property type="entry name" value="Succ_CoA_lig"/>
    <property type="match status" value="1"/>
</dbReference>
<dbReference type="InterPro" id="IPR043938">
    <property type="entry name" value="Ligase_CoA_dom"/>
</dbReference>
<dbReference type="AlphaFoldDB" id="A0A934Q1G7"/>
<dbReference type="Pfam" id="PF13380">
    <property type="entry name" value="CoA_binding_2"/>
    <property type="match status" value="1"/>
</dbReference>
<name>A0A934Q1G7_9BURK</name>
<dbReference type="InterPro" id="IPR032875">
    <property type="entry name" value="Succ_CoA_lig_flav_dom"/>
</dbReference>
<dbReference type="Pfam" id="PF00583">
    <property type="entry name" value="Acetyltransf_1"/>
    <property type="match status" value="1"/>
</dbReference>
<keyword evidence="3" id="KW-0067">ATP-binding</keyword>
<dbReference type="EMBL" id="JAEDAO010000001">
    <property type="protein sequence ID" value="MBK0392532.1"/>
    <property type="molecule type" value="Genomic_DNA"/>
</dbReference>
<dbReference type="InterPro" id="IPR000182">
    <property type="entry name" value="GNAT_dom"/>
</dbReference>
<dbReference type="GO" id="GO:0016747">
    <property type="term" value="F:acyltransferase activity, transferring groups other than amino-acyl groups"/>
    <property type="evidence" value="ECO:0007669"/>
    <property type="project" value="InterPro"/>
</dbReference>
<evidence type="ECO:0000313" key="6">
    <source>
        <dbReference type="EMBL" id="MBK0392532.1"/>
    </source>
</evidence>
<keyword evidence="2" id="KW-0547">Nucleotide-binding</keyword>
<dbReference type="InterPro" id="IPR051538">
    <property type="entry name" value="Acyl-CoA_Synth/Transferase"/>
</dbReference>
<dbReference type="Gene3D" id="3.40.50.261">
    <property type="entry name" value="Succinyl-CoA synthetase domains"/>
    <property type="match status" value="2"/>
</dbReference>
<feature type="domain" description="N-acetyltransferase" evidence="5">
    <location>
        <begin position="734"/>
        <end position="884"/>
    </location>
</feature>
<dbReference type="SUPFAM" id="SSF56059">
    <property type="entry name" value="Glutathione synthetase ATP-binding domain-like"/>
    <property type="match status" value="1"/>
</dbReference>
<dbReference type="PANTHER" id="PTHR43334">
    <property type="entry name" value="ACETATE--COA LIGASE [ADP-FORMING]"/>
    <property type="match status" value="1"/>
</dbReference>
<evidence type="ECO:0000256" key="2">
    <source>
        <dbReference type="ARBA" id="ARBA00022741"/>
    </source>
</evidence>
<dbReference type="RefSeq" id="WP_200787461.1">
    <property type="nucleotide sequence ID" value="NZ_JAEDAO010000001.1"/>
</dbReference>
<dbReference type="CDD" id="cd04301">
    <property type="entry name" value="NAT_SF"/>
    <property type="match status" value="1"/>
</dbReference>
<dbReference type="Pfam" id="PF13549">
    <property type="entry name" value="ATP-grasp_5"/>
    <property type="match status" value="1"/>
</dbReference>
<evidence type="ECO:0000256" key="1">
    <source>
        <dbReference type="ARBA" id="ARBA00022598"/>
    </source>
</evidence>
<evidence type="ECO:0000256" key="4">
    <source>
        <dbReference type="ARBA" id="ARBA00060888"/>
    </source>
</evidence>
<evidence type="ECO:0000259" key="5">
    <source>
        <dbReference type="PROSITE" id="PS51186"/>
    </source>
</evidence>
<dbReference type="Gene3D" id="3.30.470.20">
    <property type="entry name" value="ATP-grasp fold, B domain"/>
    <property type="match status" value="1"/>
</dbReference>
<dbReference type="Gene3D" id="3.30.1490.20">
    <property type="entry name" value="ATP-grasp fold, A domain"/>
    <property type="match status" value="1"/>
</dbReference>
<accession>A0A934Q1G7</accession>
<dbReference type="Pfam" id="PF19045">
    <property type="entry name" value="Ligase_CoA_2"/>
    <property type="match status" value="1"/>
</dbReference>
<dbReference type="InterPro" id="IPR003781">
    <property type="entry name" value="CoA-bd"/>
</dbReference>
<dbReference type="Gene3D" id="3.40.630.30">
    <property type="match status" value="1"/>
</dbReference>
<dbReference type="GO" id="GO:0005524">
    <property type="term" value="F:ATP binding"/>
    <property type="evidence" value="ECO:0007669"/>
    <property type="project" value="UniProtKB-KW"/>
</dbReference>
<dbReference type="Gene3D" id="3.40.50.720">
    <property type="entry name" value="NAD(P)-binding Rossmann-like Domain"/>
    <property type="match status" value="1"/>
</dbReference>
<dbReference type="SUPFAM" id="SSF51735">
    <property type="entry name" value="NAD(P)-binding Rossmann-fold domains"/>
    <property type="match status" value="1"/>
</dbReference>
<dbReference type="InterPro" id="IPR016181">
    <property type="entry name" value="Acyl_CoA_acyltransferase"/>
</dbReference>
<dbReference type="InterPro" id="IPR036291">
    <property type="entry name" value="NAD(P)-bd_dom_sf"/>
</dbReference>
<sequence>MSVRNLEALFAPRSVAVIGASTQPGKLGALVLRNLRAGGFEGPVSAVGLRAGEIDGLPIVAGVDALAHAPDLAIICTPAPTVPSLIAQLGRRGTRAAVVLTAGLKQRGEDGRTYEQAMLEAARPWLLRVLGPNCIGELVPALHLNASFAPGDARPGPLGFVTQSGALAAAMLDWAAARAIGFTHFVSLGDSADVDFGDMLDYLGSEARTQAILLYIESVRQARKFMSAARAAARNKPVVVVKAGRAPAGARAAASHTGALAGADDVIDAAIRRAGMLRVDTLESLFDAAELLGRRHPWQGERLAILTNGGGAGVLAADALALGGGTPAELSAATLQALDAVLPAGWPRANPIDIVGDAPVERYTHALRILLAAPEVDGVLFMHAPTAIVPAADIASACVPLLRGASKPVLAAWLGGVRVEPARQAFAAAGVPCFLTPEQAVQAWLRLAQYHANQQALLQLPANEPDLRIPDAAAAAALVAHAVRQGREWLDTGETAALLAAYGVPFVPTKVVQGVEQAVDAAAALGGPVALKVVSPQVLHKTDAGGVALDLAGSDAVRTAAHAMVATVKQRVPDAQVTGFVVQPMVRPRRARELIVGLATDPVFGPVVLFGAGGIAAEIERDRAVDLPPLNGALARAMVARTRVGALLRPHRGQPGVDEAALADVLLRVSQLACDLPEVVELDLNPLLAGPEGVIALDARVRVRAWSGARDGHLALRPYPRDLEARFTLGDRTLGLRPVRPDDGERLTAFYGEMSPEDLRLRFFFSQREVPSSQLARFCQVDYDREMAFLALDGGTVAGEVRAICDPDNRVAEFAILVAPGWRRRGLGRSLLERMAAYLAARGTAEMVGDCLMDNAAMAALARATGFRVADMPGGLHKLTRPLA</sequence>
<reference evidence="6" key="1">
    <citation type="submission" date="2020-12" db="EMBL/GenBank/DDBJ databases">
        <title>Ramlibacter sp. nov., isolated from a freshwater alga, Cryptomonas.</title>
        <authorList>
            <person name="Kim H.M."/>
            <person name="Jeon C.O."/>
        </authorList>
    </citation>
    <scope>NUCLEOTIDE SEQUENCE</scope>
    <source>
        <strain evidence="6">CrO1</strain>
    </source>
</reference>
<evidence type="ECO:0000313" key="7">
    <source>
        <dbReference type="Proteomes" id="UP000617041"/>
    </source>
</evidence>
<dbReference type="SUPFAM" id="SSF55729">
    <property type="entry name" value="Acyl-CoA N-acyltransferases (Nat)"/>
    <property type="match status" value="1"/>
</dbReference>